<keyword evidence="5 11" id="KW-0812">Transmembrane</keyword>
<dbReference type="FunFam" id="3.40.50.300:FF:000421">
    <property type="entry name" value="Branched-chain amino acid ABC transporter ATP-binding protein"/>
    <property type="match status" value="1"/>
</dbReference>
<keyword evidence="7 13" id="KW-0067">ATP-binding</keyword>
<sequence>MPPVSTRVFVLLGVVWLLPYAILFGLQHALTDVEFGEPLSWLLGFFGLQLFASAGITSRIGIARALLTAAGLYYAIYLGGLVPGFAPASSAMPQLCIAALMAISVWLPFASGQLSLAQAGFMAIGAYSSAWLTVELQWPFTSALVAGTLLTAFVALLASYPALRLQRIYLALATLGFGEVIRIFFVNFEPTGGAFGFAGIPKYTEVWHLQLTLAVVVTLLFFLMRSRIGRAIAAVRFDPTAAATLGIRTKHVRVLTFTLGALLAGLAGGFQAHYVRFISPENYGLSALIEWLAAVMLGGFGTFVGPVAGSLVLSTTPELLRFLFEWRLAVYGAVLVALLLMRPEGIVTRQIIGWRFTRRRSAGPQRRGASGLPPPAASHEPMLVLRNVTKRFGAHIAVNSVSVTIARGMIHAVIGPNGAGKTTLFNIVSGLTAADDGQIILNGREIQDLLPHQLARLGIARTFQNIRLFRDLTVLENVMIGRHVRMRNGVLRCALRLDSREEEETRQRAESLLEALGLDAHAGRLAGTLSYGDQRRVEIARALASEPDILLLDEPVAGMNEKETNAFGAFIRHIVREFGKTVVLIEHDMHLVMNLCDHVTVLNFGTLIADGLPAVVQRDPGVIESYLGTTRKETRPSATAVTRIPREERPVILSVQGVVARYGPVEAIRQIDLAVHEGEVVALIGANGAGKSTTLSSISGLVRPAAGTILLRGEPIAGLPPQTIMRKGISHVVEGRGIFTQLSVLENLQLGAYARDDRAAVRETLATLLDRFPRLAERKDQNAGTLSGGEQQMLAIARALISRPKLLLLDEPSMGLAPTIVETVFDLIRDINRNGTAILLVEQNATLALQMADHAYVMANGRIVAAGDPETLGASDETLRAYLGG</sequence>
<dbReference type="InterPro" id="IPR052156">
    <property type="entry name" value="BCAA_Transport_ATP-bd_LivF"/>
</dbReference>
<feature type="domain" description="ABC transporter" evidence="12">
    <location>
        <begin position="653"/>
        <end position="885"/>
    </location>
</feature>
<dbReference type="EMBL" id="FWFR01000003">
    <property type="protein sequence ID" value="SLN70704.1"/>
    <property type="molecule type" value="Genomic_DNA"/>
</dbReference>
<keyword evidence="4" id="KW-1003">Cell membrane</keyword>
<dbReference type="PROSITE" id="PS50893">
    <property type="entry name" value="ABC_TRANSPORTER_2"/>
    <property type="match status" value="2"/>
</dbReference>
<comment type="subcellular location">
    <subcellularLocation>
        <location evidence="1">Cell membrane</location>
        <topology evidence="1">Multi-pass membrane protein</topology>
    </subcellularLocation>
</comment>
<keyword evidence="3" id="KW-0813">Transport</keyword>
<feature type="transmembrane region" description="Helical" evidence="11">
    <location>
        <begin position="140"/>
        <end position="161"/>
    </location>
</feature>
<dbReference type="InterPro" id="IPR032823">
    <property type="entry name" value="BCA_ABC_TP_C"/>
</dbReference>
<evidence type="ECO:0000256" key="6">
    <source>
        <dbReference type="ARBA" id="ARBA00022741"/>
    </source>
</evidence>
<feature type="transmembrane region" description="Helical" evidence="11">
    <location>
        <begin position="254"/>
        <end position="271"/>
    </location>
</feature>
<dbReference type="GO" id="GO:0015658">
    <property type="term" value="F:branched-chain amino acid transmembrane transporter activity"/>
    <property type="evidence" value="ECO:0007669"/>
    <property type="project" value="InterPro"/>
</dbReference>
<dbReference type="CDD" id="cd06581">
    <property type="entry name" value="TM_PBP1_LivM_like"/>
    <property type="match status" value="1"/>
</dbReference>
<evidence type="ECO:0000256" key="1">
    <source>
        <dbReference type="ARBA" id="ARBA00004651"/>
    </source>
</evidence>
<feature type="domain" description="ABC transporter" evidence="12">
    <location>
        <begin position="383"/>
        <end position="629"/>
    </location>
</feature>
<dbReference type="InterPro" id="IPR017871">
    <property type="entry name" value="ABC_transporter-like_CS"/>
</dbReference>
<evidence type="ECO:0000259" key="12">
    <source>
        <dbReference type="PROSITE" id="PS50893"/>
    </source>
</evidence>
<organism evidence="13 14">
    <name type="scientific">Oceanibacterium hippocampi</name>
    <dbReference type="NCBI Taxonomy" id="745714"/>
    <lineage>
        <taxon>Bacteria</taxon>
        <taxon>Pseudomonadati</taxon>
        <taxon>Pseudomonadota</taxon>
        <taxon>Alphaproteobacteria</taxon>
        <taxon>Sneathiellales</taxon>
        <taxon>Sneathiellaceae</taxon>
        <taxon>Oceanibacterium</taxon>
    </lineage>
</organism>
<keyword evidence="9 11" id="KW-1133">Transmembrane helix</keyword>
<dbReference type="InterPro" id="IPR027417">
    <property type="entry name" value="P-loop_NTPase"/>
</dbReference>
<keyword evidence="6" id="KW-0547">Nucleotide-binding</keyword>
<gene>
    <name evidence="13" type="primary">livF_13</name>
    <name evidence="13" type="ORF">OCH7691_03313</name>
</gene>
<dbReference type="SUPFAM" id="SSF52540">
    <property type="entry name" value="P-loop containing nucleoside triphosphate hydrolases"/>
    <property type="match status" value="2"/>
</dbReference>
<evidence type="ECO:0000256" key="8">
    <source>
        <dbReference type="ARBA" id="ARBA00022970"/>
    </source>
</evidence>
<dbReference type="CDD" id="cd03219">
    <property type="entry name" value="ABC_Mj1267_LivG_branched"/>
    <property type="match status" value="1"/>
</dbReference>
<accession>A0A1Y5TSA5</accession>
<dbReference type="Pfam" id="PF00005">
    <property type="entry name" value="ABC_tran"/>
    <property type="match status" value="2"/>
</dbReference>
<dbReference type="GO" id="GO:0016887">
    <property type="term" value="F:ATP hydrolysis activity"/>
    <property type="evidence" value="ECO:0007669"/>
    <property type="project" value="InterPro"/>
</dbReference>
<dbReference type="InterPro" id="IPR003593">
    <property type="entry name" value="AAA+_ATPase"/>
</dbReference>
<dbReference type="SMART" id="SM00382">
    <property type="entry name" value="AAA"/>
    <property type="match status" value="2"/>
</dbReference>
<proteinExistence type="inferred from homology"/>
<dbReference type="Proteomes" id="UP000193200">
    <property type="component" value="Unassembled WGS sequence"/>
</dbReference>
<dbReference type="Gene3D" id="3.40.50.300">
    <property type="entry name" value="P-loop containing nucleotide triphosphate hydrolases"/>
    <property type="match status" value="2"/>
</dbReference>
<protein>
    <submittedName>
        <fullName evidence="13">High-affinity branched-chain amino acid transport ATP-binding protein LivF</fullName>
    </submittedName>
</protein>
<keyword evidence="10 11" id="KW-0472">Membrane</keyword>
<evidence type="ECO:0000256" key="9">
    <source>
        <dbReference type="ARBA" id="ARBA00022989"/>
    </source>
</evidence>
<feature type="transmembrane region" description="Helical" evidence="11">
    <location>
        <begin position="206"/>
        <end position="224"/>
    </location>
</feature>
<feature type="transmembrane region" description="Helical" evidence="11">
    <location>
        <begin position="39"/>
        <end position="58"/>
    </location>
</feature>
<feature type="transmembrane region" description="Helical" evidence="11">
    <location>
        <begin position="65"/>
        <end position="85"/>
    </location>
</feature>
<dbReference type="RefSeq" id="WP_176245113.1">
    <property type="nucleotide sequence ID" value="NZ_FWFR01000003.1"/>
</dbReference>
<keyword evidence="8" id="KW-0029">Amino-acid transport</keyword>
<evidence type="ECO:0000256" key="11">
    <source>
        <dbReference type="SAM" id="Phobius"/>
    </source>
</evidence>
<feature type="transmembrane region" description="Helical" evidence="11">
    <location>
        <begin position="324"/>
        <end position="341"/>
    </location>
</feature>
<dbReference type="InParanoid" id="A0A1Y5TSA5"/>
<keyword evidence="14" id="KW-1185">Reference proteome</keyword>
<reference evidence="13 14" key="1">
    <citation type="submission" date="2017-03" db="EMBL/GenBank/DDBJ databases">
        <authorList>
            <person name="Afonso C.L."/>
            <person name="Miller P.J."/>
            <person name="Scott M.A."/>
            <person name="Spackman E."/>
            <person name="Goraichik I."/>
            <person name="Dimitrov K.M."/>
            <person name="Suarez D.L."/>
            <person name="Swayne D.E."/>
        </authorList>
    </citation>
    <scope>NUCLEOTIDE SEQUENCE [LARGE SCALE GENOMIC DNA]</scope>
    <source>
        <strain evidence="13 14">CECT 7691</strain>
    </source>
</reference>
<evidence type="ECO:0000256" key="7">
    <source>
        <dbReference type="ARBA" id="ARBA00022840"/>
    </source>
</evidence>
<evidence type="ECO:0000256" key="5">
    <source>
        <dbReference type="ARBA" id="ARBA00022692"/>
    </source>
</evidence>
<feature type="transmembrane region" description="Helical" evidence="11">
    <location>
        <begin position="291"/>
        <end position="312"/>
    </location>
</feature>
<dbReference type="GO" id="GO:0005524">
    <property type="term" value="F:ATP binding"/>
    <property type="evidence" value="ECO:0007669"/>
    <property type="project" value="UniProtKB-KW"/>
</dbReference>
<dbReference type="GO" id="GO:0005886">
    <property type="term" value="C:plasma membrane"/>
    <property type="evidence" value="ECO:0007669"/>
    <property type="project" value="UniProtKB-SubCell"/>
</dbReference>
<dbReference type="PROSITE" id="PS00211">
    <property type="entry name" value="ABC_TRANSPORTER_1"/>
    <property type="match status" value="2"/>
</dbReference>
<dbReference type="Pfam" id="PF02653">
    <property type="entry name" value="BPD_transp_2"/>
    <property type="match status" value="1"/>
</dbReference>
<evidence type="ECO:0000313" key="14">
    <source>
        <dbReference type="Proteomes" id="UP000193200"/>
    </source>
</evidence>
<feature type="transmembrane region" description="Helical" evidence="11">
    <location>
        <begin position="168"/>
        <end position="186"/>
    </location>
</feature>
<dbReference type="CDD" id="cd03224">
    <property type="entry name" value="ABC_TM1139_LivF_branched"/>
    <property type="match status" value="1"/>
</dbReference>
<evidence type="ECO:0000256" key="3">
    <source>
        <dbReference type="ARBA" id="ARBA00022448"/>
    </source>
</evidence>
<dbReference type="GO" id="GO:0015807">
    <property type="term" value="P:L-amino acid transport"/>
    <property type="evidence" value="ECO:0007669"/>
    <property type="project" value="TreeGrafter"/>
</dbReference>
<evidence type="ECO:0000313" key="13">
    <source>
        <dbReference type="EMBL" id="SLN70704.1"/>
    </source>
</evidence>
<dbReference type="InterPro" id="IPR043428">
    <property type="entry name" value="LivM-like"/>
</dbReference>
<comment type="similarity">
    <text evidence="2">Belongs to the ABC transporter superfamily.</text>
</comment>
<evidence type="ECO:0000256" key="4">
    <source>
        <dbReference type="ARBA" id="ARBA00022475"/>
    </source>
</evidence>
<evidence type="ECO:0000256" key="10">
    <source>
        <dbReference type="ARBA" id="ARBA00023136"/>
    </source>
</evidence>
<dbReference type="Pfam" id="PF12399">
    <property type="entry name" value="BCA_ABC_TP_C"/>
    <property type="match status" value="1"/>
</dbReference>
<dbReference type="AlphaFoldDB" id="A0A1Y5TSA5"/>
<evidence type="ECO:0000256" key="2">
    <source>
        <dbReference type="ARBA" id="ARBA00005417"/>
    </source>
</evidence>
<dbReference type="InterPro" id="IPR001851">
    <property type="entry name" value="ABC_transp_permease"/>
</dbReference>
<dbReference type="InterPro" id="IPR003439">
    <property type="entry name" value="ABC_transporter-like_ATP-bd"/>
</dbReference>
<dbReference type="PANTHER" id="PTHR43820:SF4">
    <property type="entry name" value="HIGH-AFFINITY BRANCHED-CHAIN AMINO ACID TRANSPORT ATP-BINDING PROTEIN LIVF"/>
    <property type="match status" value="1"/>
</dbReference>
<dbReference type="PANTHER" id="PTHR43820">
    <property type="entry name" value="HIGH-AFFINITY BRANCHED-CHAIN AMINO ACID TRANSPORT ATP-BINDING PROTEIN LIVF"/>
    <property type="match status" value="1"/>
</dbReference>
<name>A0A1Y5TSA5_9PROT</name>